<evidence type="ECO:0000313" key="1">
    <source>
        <dbReference type="EMBL" id="SAL17177.1"/>
    </source>
</evidence>
<dbReference type="AlphaFoldDB" id="A0A658QSZ3"/>
<keyword evidence="2" id="KW-1185">Reference proteome</keyword>
<evidence type="ECO:0000313" key="2">
    <source>
        <dbReference type="Proteomes" id="UP000198263"/>
    </source>
</evidence>
<name>A0A658QSZ3_9BURK</name>
<gene>
    <name evidence="1" type="ORF">AWB72_01051</name>
</gene>
<dbReference type="Proteomes" id="UP000198263">
    <property type="component" value="Unassembled WGS sequence"/>
</dbReference>
<protein>
    <submittedName>
        <fullName evidence="1">Uncharacterized protein</fullName>
    </submittedName>
</protein>
<proteinExistence type="predicted"/>
<comment type="caution">
    <text evidence="1">The sequence shown here is derived from an EMBL/GenBank/DDBJ whole genome shotgun (WGS) entry which is preliminary data.</text>
</comment>
<sequence>MQTTGRSLRFLVEKWLGTGPERHARVTAFGHCRRRAWRYVRVETTHPSGVREMLFFRHEDGSWCVFPPDIRRPAMRVA</sequence>
<organism evidence="1 2">
    <name type="scientific">Caballeronia concitans</name>
    <dbReference type="NCBI Taxonomy" id="1777133"/>
    <lineage>
        <taxon>Bacteria</taxon>
        <taxon>Pseudomonadati</taxon>
        <taxon>Pseudomonadota</taxon>
        <taxon>Betaproteobacteria</taxon>
        <taxon>Burkholderiales</taxon>
        <taxon>Burkholderiaceae</taxon>
        <taxon>Caballeronia</taxon>
    </lineage>
</organism>
<accession>A0A658QSZ3</accession>
<dbReference type="EMBL" id="FCNV02000001">
    <property type="protein sequence ID" value="SAL17177.1"/>
    <property type="molecule type" value="Genomic_DNA"/>
</dbReference>
<reference evidence="1 2" key="1">
    <citation type="submission" date="2016-01" db="EMBL/GenBank/DDBJ databases">
        <authorList>
            <person name="Peeters C."/>
        </authorList>
    </citation>
    <scope>NUCLEOTIDE SEQUENCE [LARGE SCALE GENOMIC DNA]</scope>
    <source>
        <strain evidence="1">LMG 29315</strain>
    </source>
</reference>